<evidence type="ECO:0000256" key="3">
    <source>
        <dbReference type="SAM" id="MobiDB-lite"/>
    </source>
</evidence>
<dbReference type="FunFam" id="3.30.70.330:FF:000161">
    <property type="entry name" value="RNA binding (RRM/RBD/RNP motifs) family protein"/>
    <property type="match status" value="1"/>
</dbReference>
<dbReference type="Pfam" id="PF00076">
    <property type="entry name" value="RRM_1"/>
    <property type="match status" value="1"/>
</dbReference>
<dbReference type="InterPro" id="IPR035979">
    <property type="entry name" value="RBD_domain_sf"/>
</dbReference>
<keyword evidence="1" id="KW-0862">Zinc</keyword>
<evidence type="ECO:0000256" key="1">
    <source>
        <dbReference type="PROSITE-ProRule" id="PRU00175"/>
    </source>
</evidence>
<feature type="compositionally biased region" description="Polar residues" evidence="3">
    <location>
        <begin position="703"/>
        <end position="728"/>
    </location>
</feature>
<feature type="compositionally biased region" description="Polar residues" evidence="3">
    <location>
        <begin position="376"/>
        <end position="390"/>
    </location>
</feature>
<dbReference type="InterPro" id="IPR000504">
    <property type="entry name" value="RRM_dom"/>
</dbReference>
<dbReference type="InterPro" id="IPR039780">
    <property type="entry name" value="Mot2"/>
</dbReference>
<dbReference type="SUPFAM" id="SSF57850">
    <property type="entry name" value="RING/U-box"/>
    <property type="match status" value="1"/>
</dbReference>
<dbReference type="InterPro" id="IPR039515">
    <property type="entry name" value="NOT4_mRING-HC-C4C4"/>
</dbReference>
<dbReference type="Proteomes" id="UP000516314">
    <property type="component" value="Chromosome 2"/>
</dbReference>
<dbReference type="EMBL" id="LR881467">
    <property type="protein sequence ID" value="CAD5319761.1"/>
    <property type="molecule type" value="Genomic_DNA"/>
</dbReference>
<dbReference type="InterPro" id="IPR034261">
    <property type="entry name" value="CNOT4_RRM"/>
</dbReference>
<feature type="region of interest" description="Disordered" evidence="3">
    <location>
        <begin position="363"/>
        <end position="390"/>
    </location>
</feature>
<organism evidence="6 7">
    <name type="scientific">Arabidopsis thaliana</name>
    <name type="common">Mouse-ear cress</name>
    <dbReference type="NCBI Taxonomy" id="3702"/>
    <lineage>
        <taxon>Eukaryota</taxon>
        <taxon>Viridiplantae</taxon>
        <taxon>Streptophyta</taxon>
        <taxon>Embryophyta</taxon>
        <taxon>Tracheophyta</taxon>
        <taxon>Spermatophyta</taxon>
        <taxon>Magnoliopsida</taxon>
        <taxon>eudicotyledons</taxon>
        <taxon>Gunneridae</taxon>
        <taxon>Pentapetalae</taxon>
        <taxon>rosids</taxon>
        <taxon>malvids</taxon>
        <taxon>Brassicales</taxon>
        <taxon>Brassicaceae</taxon>
        <taxon>Camelineae</taxon>
        <taxon>Arabidopsis</taxon>
    </lineage>
</organism>
<dbReference type="PANTHER" id="PTHR12603">
    <property type="entry name" value="CCR4-NOT TRANSCRIPTION COMPLEX RELATED"/>
    <property type="match status" value="1"/>
</dbReference>
<evidence type="ECO:0000313" key="7">
    <source>
        <dbReference type="Proteomes" id="UP000516314"/>
    </source>
</evidence>
<dbReference type="SMART" id="SM00360">
    <property type="entry name" value="RRM"/>
    <property type="match status" value="1"/>
</dbReference>
<feature type="domain" description="RING-type" evidence="4">
    <location>
        <begin position="9"/>
        <end position="57"/>
    </location>
</feature>
<gene>
    <name evidence="6" type="ORF">AT9943_LOCUS7930</name>
</gene>
<evidence type="ECO:0000259" key="5">
    <source>
        <dbReference type="PROSITE" id="PS50102"/>
    </source>
</evidence>
<evidence type="ECO:0000313" key="6">
    <source>
        <dbReference type="EMBL" id="CAD5319761.1"/>
    </source>
</evidence>
<dbReference type="PROSITE" id="PS50089">
    <property type="entry name" value="ZF_RING_2"/>
    <property type="match status" value="1"/>
</dbReference>
<dbReference type="GO" id="GO:0030014">
    <property type="term" value="C:CCR4-NOT complex"/>
    <property type="evidence" value="ECO:0007669"/>
    <property type="project" value="InterPro"/>
</dbReference>
<sequence>MNEKGEKTCPLCTEEMDLTDQHLKPCKCGYQICVWCWHHIIEMAEKDKTEGRCPACRTRYDKEKIVGMTVSCERLVAEFYIDRKKSQKAKPKPAEGRKDLTGVRVIQRNLVYVMSLPFDLADEDMFQRREYFGQYGKVVKVAMSRTAAGAVQQFPNNTCSVYITYSKEEEAIRCIRSVHGFILDGRNLKACFGTMKYCHAWLRNMPCSNAECLYLHEIGAQEDSFSKDETISAHMRKMVQDITGWRDHYVRRSGSMLPPPVDDYVDNESSTRIIPKVVLNNVHSAAKNSPPNDSNSHSVTLPAGAMWGMHSSVPNTPSSREPLRDKSATVSSAVAINPTQISSRSDELRKPALEAAGGNVLKPQSLLDGKTDFPELSSSNKTQISNSRNVVSASVDNSRAISEPSDCTDLPEHTSLSNGNKMINRRIQNGCSNVVSVDADSVVDGYHGITRSDKSHIDHASIKPTLTEVSQDYLQRCVDEPREVQPLQKSGRTNANEVGVSREEVNRGTCLMSPLGTGHYLEAEDDISLFYRQRLKDPEVLSCQSNGFLRPSNCMQPCSSQYKAEHDETRTVFGSSYSDSRGSNIAPISNGYTEMPLSEPNQLNGSLNHSILVPDKARDTQPIENCFVDSHESPSEIDDRIIANIMSLDLDEYLTSPHNYANPFGESDEEARSLKLASSSKVEDNQSRFSFARQEEPKDQAFDSYNASNQMSRGNDFYQNSSERQSPNMGMFGTYNGLSSCYRRGLDYVTESSTLPSSYKPTSVPRCPVSAPPGFSVPTPSRPPPPGFSSNGRDHQMIDGFSGNSRFSDSIAYGNHYQQSLPIENVRDVQYMDPAILAVGQGFENASLDFRSNFQGNTNMYGSAAKLQQQQQQAVYRSISRQ</sequence>
<dbReference type="PANTHER" id="PTHR12603:SF24">
    <property type="entry name" value="RNA BINDING (RRM_RBD_RNP MOTIFS) FAMILY PROTEIN"/>
    <property type="match status" value="1"/>
</dbReference>
<dbReference type="CDD" id="cd16618">
    <property type="entry name" value="mRING-HC-C4C4_CNOT4"/>
    <property type="match status" value="1"/>
</dbReference>
<dbReference type="GO" id="GO:0003723">
    <property type="term" value="F:RNA binding"/>
    <property type="evidence" value="ECO:0007669"/>
    <property type="project" value="UniProtKB-UniRule"/>
</dbReference>
<dbReference type="InterPro" id="IPR003954">
    <property type="entry name" value="RRM_euk-type"/>
</dbReference>
<feature type="region of interest" description="Disordered" evidence="3">
    <location>
        <begin position="395"/>
        <end position="414"/>
    </location>
</feature>
<dbReference type="SUPFAM" id="SSF54928">
    <property type="entry name" value="RNA-binding domain, RBD"/>
    <property type="match status" value="1"/>
</dbReference>
<feature type="domain" description="RRM" evidence="5">
    <location>
        <begin position="109"/>
        <end position="195"/>
    </location>
</feature>
<feature type="compositionally biased region" description="Polar residues" evidence="3">
    <location>
        <begin position="284"/>
        <end position="299"/>
    </location>
</feature>
<feature type="region of interest" description="Disordered" evidence="3">
    <location>
        <begin position="684"/>
        <end position="729"/>
    </location>
</feature>
<dbReference type="SMART" id="SM00361">
    <property type="entry name" value="RRM_1"/>
    <property type="match status" value="1"/>
</dbReference>
<evidence type="ECO:0000259" key="4">
    <source>
        <dbReference type="PROSITE" id="PS50089"/>
    </source>
</evidence>
<dbReference type="InterPro" id="IPR001841">
    <property type="entry name" value="Znf_RING"/>
</dbReference>
<keyword evidence="1" id="KW-0479">Metal-binding</keyword>
<keyword evidence="1" id="KW-0863">Zinc-finger</keyword>
<dbReference type="Gene3D" id="3.30.40.10">
    <property type="entry name" value="Zinc/RING finger domain, C3HC4 (zinc finger)"/>
    <property type="match status" value="1"/>
</dbReference>
<name>A0A7G2EDP7_ARATH</name>
<dbReference type="Gene3D" id="3.30.70.330">
    <property type="match status" value="1"/>
</dbReference>
<accession>A0A7G2EDP7</accession>
<protein>
    <submittedName>
        <fullName evidence="6">(thale cress) hypothetical protein</fullName>
    </submittedName>
</protein>
<dbReference type="AlphaFoldDB" id="A0A7G2EDP7"/>
<dbReference type="PROSITE" id="PS50102">
    <property type="entry name" value="RRM"/>
    <property type="match status" value="1"/>
</dbReference>
<dbReference type="InterPro" id="IPR012677">
    <property type="entry name" value="Nucleotide-bd_a/b_plait_sf"/>
</dbReference>
<evidence type="ECO:0000256" key="2">
    <source>
        <dbReference type="PROSITE-ProRule" id="PRU00176"/>
    </source>
</evidence>
<dbReference type="Pfam" id="PF14570">
    <property type="entry name" value="zf-RING_4"/>
    <property type="match status" value="1"/>
</dbReference>
<keyword evidence="2" id="KW-0694">RNA-binding</keyword>
<dbReference type="GO" id="GO:0008270">
    <property type="term" value="F:zinc ion binding"/>
    <property type="evidence" value="ECO:0007669"/>
    <property type="project" value="UniProtKB-KW"/>
</dbReference>
<reference evidence="6 7" key="1">
    <citation type="submission" date="2020-09" db="EMBL/GenBank/DDBJ databases">
        <authorList>
            <person name="Ashkenazy H."/>
        </authorList>
    </citation>
    <scope>NUCLEOTIDE SEQUENCE [LARGE SCALE GENOMIC DNA]</scope>
    <source>
        <strain evidence="7">cv. Cdm-0</strain>
    </source>
</reference>
<dbReference type="GO" id="GO:0004842">
    <property type="term" value="F:ubiquitin-protein transferase activity"/>
    <property type="evidence" value="ECO:0007669"/>
    <property type="project" value="InterPro"/>
</dbReference>
<dbReference type="InterPro" id="IPR013083">
    <property type="entry name" value="Znf_RING/FYVE/PHD"/>
</dbReference>
<proteinExistence type="predicted"/>
<feature type="region of interest" description="Disordered" evidence="3">
    <location>
        <begin position="284"/>
        <end position="331"/>
    </location>
</feature>
<dbReference type="CDD" id="cd12438">
    <property type="entry name" value="RRM_CNOT4"/>
    <property type="match status" value="1"/>
</dbReference>